<sequence length="82" mass="9366">MKIMYKKPKPTEGEVLQSGNVVSYDGKTCLVISKKGGERLLYGLVDLTTGKLIYGLMELNEFFERFSIDKFNYINDNTLVIH</sequence>
<reference evidence="1 2" key="1">
    <citation type="journal article" date="2012" name="Appl. Environ. Microbiol.">
        <title>Characterization of Two Virulent Phages of Lactobacillus plantarum.</title>
        <authorList>
            <person name="Briggiler Marco M."/>
            <person name="Garneau J.E."/>
            <person name="Tremblay D."/>
            <person name="Quiberoni A."/>
            <person name="Moineau S."/>
        </authorList>
    </citation>
    <scope>NUCLEOTIDE SEQUENCE [LARGE SCALE GENOMIC DNA]</scope>
</reference>
<evidence type="ECO:0000313" key="1">
    <source>
        <dbReference type="EMBL" id="AFU63074.1"/>
    </source>
</evidence>
<proteinExistence type="predicted"/>
<protein>
    <submittedName>
        <fullName evidence="1">Uncharacterized protein</fullName>
    </submittedName>
</protein>
<organism evidence="1 2">
    <name type="scientific">Lactobacillus phage ATCC 8014-B2</name>
    <dbReference type="NCBI Taxonomy" id="1225795"/>
    <lineage>
        <taxon>Viruses</taxon>
        <taxon>Duplodnaviria</taxon>
        <taxon>Heunggongvirae</taxon>
        <taxon>Uroviricota</taxon>
        <taxon>Caudoviricetes</taxon>
        <taxon>Tybeckvirinae</taxon>
        <taxon>Douglaswolinvirus</taxon>
        <taxon>Douglaswolinvirus B2</taxon>
    </lineage>
</organism>
<keyword evidence="2" id="KW-1185">Reference proteome</keyword>
<accession>K4ID24</accession>
<dbReference type="Proteomes" id="UP000008061">
    <property type="component" value="Segment"/>
</dbReference>
<dbReference type="EMBL" id="JX486088">
    <property type="protein sequence ID" value="AFU63074.1"/>
    <property type="molecule type" value="Genomic_DNA"/>
</dbReference>
<evidence type="ECO:0000313" key="2">
    <source>
        <dbReference type="Proteomes" id="UP000008061"/>
    </source>
</evidence>
<gene>
    <name evidence="1" type="ORF">8014-B2_007</name>
</gene>
<name>K4ID24_9CAUD</name>